<organism evidence="2 3">
    <name type="scientific">Streptomyces sodiiphilus</name>
    <dbReference type="NCBI Taxonomy" id="226217"/>
    <lineage>
        <taxon>Bacteria</taxon>
        <taxon>Bacillati</taxon>
        <taxon>Actinomycetota</taxon>
        <taxon>Actinomycetes</taxon>
        <taxon>Kitasatosporales</taxon>
        <taxon>Streptomycetaceae</taxon>
        <taxon>Streptomyces</taxon>
    </lineage>
</organism>
<name>A0ABN2NWY4_9ACTN</name>
<sequence>MSGCGGLRRWIRAISAGVWAGGRGPRGAGERAARGPVFRQGIVGGLPQRGDATRSRSASVPASDGMPEGTPGTEISSE</sequence>
<dbReference type="EMBL" id="BAAAMJ010000010">
    <property type="protein sequence ID" value="GAA1904821.1"/>
    <property type="molecule type" value="Genomic_DNA"/>
</dbReference>
<feature type="region of interest" description="Disordered" evidence="1">
    <location>
        <begin position="41"/>
        <end position="78"/>
    </location>
</feature>
<reference evidence="2 3" key="1">
    <citation type="journal article" date="2019" name="Int. J. Syst. Evol. Microbiol.">
        <title>The Global Catalogue of Microorganisms (GCM) 10K type strain sequencing project: providing services to taxonomists for standard genome sequencing and annotation.</title>
        <authorList>
            <consortium name="The Broad Institute Genomics Platform"/>
            <consortium name="The Broad Institute Genome Sequencing Center for Infectious Disease"/>
            <person name="Wu L."/>
            <person name="Ma J."/>
        </authorList>
    </citation>
    <scope>NUCLEOTIDE SEQUENCE [LARGE SCALE GENOMIC DNA]</scope>
    <source>
        <strain evidence="2 3">JCM 13581</strain>
    </source>
</reference>
<evidence type="ECO:0000256" key="1">
    <source>
        <dbReference type="SAM" id="MobiDB-lite"/>
    </source>
</evidence>
<dbReference type="Proteomes" id="UP001501303">
    <property type="component" value="Unassembled WGS sequence"/>
</dbReference>
<keyword evidence="3" id="KW-1185">Reference proteome</keyword>
<proteinExistence type="predicted"/>
<evidence type="ECO:0000313" key="3">
    <source>
        <dbReference type="Proteomes" id="UP001501303"/>
    </source>
</evidence>
<gene>
    <name evidence="2" type="ORF">GCM10009716_13490</name>
</gene>
<evidence type="ECO:0000313" key="2">
    <source>
        <dbReference type="EMBL" id="GAA1904821.1"/>
    </source>
</evidence>
<comment type="caution">
    <text evidence="2">The sequence shown here is derived from an EMBL/GenBank/DDBJ whole genome shotgun (WGS) entry which is preliminary data.</text>
</comment>
<protein>
    <submittedName>
        <fullName evidence="2">Uncharacterized protein</fullName>
    </submittedName>
</protein>
<accession>A0ABN2NWY4</accession>